<dbReference type="CDD" id="cd00093">
    <property type="entry name" value="HTH_XRE"/>
    <property type="match status" value="1"/>
</dbReference>
<keyword evidence="5" id="KW-1185">Reference proteome</keyword>
<gene>
    <name evidence="4" type="ORF">NCTC11224_01953</name>
</gene>
<keyword evidence="2" id="KW-0175">Coiled coil</keyword>
<dbReference type="AlphaFoldDB" id="A0A2X2U264"/>
<dbReference type="PANTHER" id="PTHR46797">
    <property type="entry name" value="HTH-TYPE TRANSCRIPTIONAL REGULATOR"/>
    <property type="match status" value="1"/>
</dbReference>
<protein>
    <submittedName>
        <fullName evidence="4">Helix-turn-helix</fullName>
    </submittedName>
</protein>
<dbReference type="GO" id="GO:0005829">
    <property type="term" value="C:cytosol"/>
    <property type="evidence" value="ECO:0007669"/>
    <property type="project" value="TreeGrafter"/>
</dbReference>
<dbReference type="InterPro" id="IPR050807">
    <property type="entry name" value="TransReg_Diox_bact_type"/>
</dbReference>
<dbReference type="InterPro" id="IPR010982">
    <property type="entry name" value="Lambda_DNA-bd_dom_sf"/>
</dbReference>
<dbReference type="PANTHER" id="PTHR46797:SF1">
    <property type="entry name" value="METHYLPHOSPHONATE SYNTHASE"/>
    <property type="match status" value="1"/>
</dbReference>
<sequence length="184" mass="20728">MTVGEKIKTFRTIRGISQNVLGELSGIDGTTIRKYELGSRKPKPDQLLKIANALGVSINVFTDFDIETASDVLTLLFKMDEQIDMEIDGEKDSEGNLIPDTICIRFKHPEINSRLAKFAKAKKLQENLIASKDAFPSEEAFNKELEQMNETCEQIKQHLVDTNRVVKKGTTEISVKVYPENKPI</sequence>
<evidence type="ECO:0000313" key="5">
    <source>
        <dbReference type="Proteomes" id="UP000251853"/>
    </source>
</evidence>
<reference evidence="4 5" key="1">
    <citation type="submission" date="2018-06" db="EMBL/GenBank/DDBJ databases">
        <authorList>
            <consortium name="Pathogen Informatics"/>
            <person name="Doyle S."/>
        </authorList>
    </citation>
    <scope>NUCLEOTIDE SEQUENCE [LARGE SCALE GENOMIC DNA]</scope>
    <source>
        <strain evidence="4 5">NCTC11224</strain>
    </source>
</reference>
<dbReference type="Gene3D" id="1.10.260.40">
    <property type="entry name" value="lambda repressor-like DNA-binding domains"/>
    <property type="match status" value="1"/>
</dbReference>
<feature type="domain" description="HTH cro/C1-type" evidence="3">
    <location>
        <begin position="7"/>
        <end position="61"/>
    </location>
</feature>
<keyword evidence="1" id="KW-0238">DNA-binding</keyword>
<dbReference type="InterPro" id="IPR001387">
    <property type="entry name" value="Cro/C1-type_HTH"/>
</dbReference>
<evidence type="ECO:0000313" key="4">
    <source>
        <dbReference type="EMBL" id="SQB10628.1"/>
    </source>
</evidence>
<dbReference type="GO" id="GO:0003677">
    <property type="term" value="F:DNA binding"/>
    <property type="evidence" value="ECO:0007669"/>
    <property type="project" value="UniProtKB-KW"/>
</dbReference>
<feature type="coiled-coil region" evidence="2">
    <location>
        <begin position="138"/>
        <end position="165"/>
    </location>
</feature>
<proteinExistence type="predicted"/>
<evidence type="ECO:0000256" key="2">
    <source>
        <dbReference type="SAM" id="Coils"/>
    </source>
</evidence>
<dbReference type="SUPFAM" id="SSF47413">
    <property type="entry name" value="lambda repressor-like DNA-binding domains"/>
    <property type="match status" value="1"/>
</dbReference>
<organism evidence="4 5">
    <name type="scientific">Enterocloster clostridioformis</name>
    <dbReference type="NCBI Taxonomy" id="1531"/>
    <lineage>
        <taxon>Bacteria</taxon>
        <taxon>Bacillati</taxon>
        <taxon>Bacillota</taxon>
        <taxon>Clostridia</taxon>
        <taxon>Lachnospirales</taxon>
        <taxon>Lachnospiraceae</taxon>
        <taxon>Enterocloster</taxon>
    </lineage>
</organism>
<dbReference type="Proteomes" id="UP000251853">
    <property type="component" value="Unassembled WGS sequence"/>
</dbReference>
<dbReference type="PROSITE" id="PS50943">
    <property type="entry name" value="HTH_CROC1"/>
    <property type="match status" value="1"/>
</dbReference>
<name>A0A2X2U264_9FIRM</name>
<dbReference type="EMBL" id="UAVW01000005">
    <property type="protein sequence ID" value="SQB10628.1"/>
    <property type="molecule type" value="Genomic_DNA"/>
</dbReference>
<evidence type="ECO:0000256" key="1">
    <source>
        <dbReference type="ARBA" id="ARBA00023125"/>
    </source>
</evidence>
<dbReference type="Pfam" id="PF01381">
    <property type="entry name" value="HTH_3"/>
    <property type="match status" value="1"/>
</dbReference>
<dbReference type="GO" id="GO:0003700">
    <property type="term" value="F:DNA-binding transcription factor activity"/>
    <property type="evidence" value="ECO:0007669"/>
    <property type="project" value="TreeGrafter"/>
</dbReference>
<accession>A0A2X2U264</accession>
<dbReference type="SMART" id="SM00530">
    <property type="entry name" value="HTH_XRE"/>
    <property type="match status" value="1"/>
</dbReference>
<evidence type="ECO:0000259" key="3">
    <source>
        <dbReference type="PROSITE" id="PS50943"/>
    </source>
</evidence>
<dbReference type="RefSeq" id="WP_089774980.1">
    <property type="nucleotide sequence ID" value="NZ_JADMWI010000009.1"/>
</dbReference>